<accession>A0ABZ1TS60</accession>
<dbReference type="Pfam" id="PF01551">
    <property type="entry name" value="Peptidase_M23"/>
    <property type="match status" value="1"/>
</dbReference>
<organism evidence="3 4">
    <name type="scientific">Streptomyces virginiae</name>
    <name type="common">Streptomyces cinnamonensis</name>
    <dbReference type="NCBI Taxonomy" id="1961"/>
    <lineage>
        <taxon>Bacteria</taxon>
        <taxon>Bacillati</taxon>
        <taxon>Actinomycetota</taxon>
        <taxon>Actinomycetes</taxon>
        <taxon>Kitasatosporales</taxon>
        <taxon>Streptomycetaceae</taxon>
        <taxon>Streptomyces</taxon>
    </lineage>
</organism>
<evidence type="ECO:0000313" key="3">
    <source>
        <dbReference type="EMBL" id="WUQ17907.1"/>
    </source>
</evidence>
<evidence type="ECO:0000313" key="4">
    <source>
        <dbReference type="Proteomes" id="UP001432039"/>
    </source>
</evidence>
<dbReference type="PANTHER" id="PTHR21666:SF270">
    <property type="entry name" value="MUREIN HYDROLASE ACTIVATOR ENVC"/>
    <property type="match status" value="1"/>
</dbReference>
<dbReference type="InterPro" id="IPR016047">
    <property type="entry name" value="M23ase_b-sheet_dom"/>
</dbReference>
<dbReference type="EMBL" id="CP108090">
    <property type="protein sequence ID" value="WUQ17907.1"/>
    <property type="molecule type" value="Genomic_DNA"/>
</dbReference>
<protein>
    <submittedName>
        <fullName evidence="3">M23 family metallopeptidase</fullName>
    </submittedName>
</protein>
<evidence type="ECO:0000256" key="1">
    <source>
        <dbReference type="SAM" id="MobiDB-lite"/>
    </source>
</evidence>
<reference evidence="3" key="1">
    <citation type="submission" date="2022-10" db="EMBL/GenBank/DDBJ databases">
        <title>The complete genomes of actinobacterial strains from the NBC collection.</title>
        <authorList>
            <person name="Joergensen T.S."/>
            <person name="Alvarez Arevalo M."/>
            <person name="Sterndorff E.B."/>
            <person name="Faurdal D."/>
            <person name="Vuksanovic O."/>
            <person name="Mourched A.-S."/>
            <person name="Charusanti P."/>
            <person name="Shaw S."/>
            <person name="Blin K."/>
            <person name="Weber T."/>
        </authorList>
    </citation>
    <scope>NUCLEOTIDE SEQUENCE</scope>
    <source>
        <strain evidence="3">NBC_00248</strain>
    </source>
</reference>
<dbReference type="PANTHER" id="PTHR21666">
    <property type="entry name" value="PEPTIDASE-RELATED"/>
    <property type="match status" value="1"/>
</dbReference>
<dbReference type="InterPro" id="IPR011055">
    <property type="entry name" value="Dup_hybrid_motif"/>
</dbReference>
<feature type="region of interest" description="Disordered" evidence="1">
    <location>
        <begin position="162"/>
        <end position="185"/>
    </location>
</feature>
<dbReference type="InterPro" id="IPR050570">
    <property type="entry name" value="Cell_wall_metabolism_enzyme"/>
</dbReference>
<keyword evidence="4" id="KW-1185">Reference proteome</keyword>
<dbReference type="CDD" id="cd12797">
    <property type="entry name" value="M23_peptidase"/>
    <property type="match status" value="1"/>
</dbReference>
<gene>
    <name evidence="3" type="ORF">OG517_21470</name>
</gene>
<proteinExistence type="predicted"/>
<evidence type="ECO:0000259" key="2">
    <source>
        <dbReference type="Pfam" id="PF01551"/>
    </source>
</evidence>
<feature type="region of interest" description="Disordered" evidence="1">
    <location>
        <begin position="1"/>
        <end position="32"/>
    </location>
</feature>
<dbReference type="Gene3D" id="2.70.70.10">
    <property type="entry name" value="Glucose Permease (Domain IIA)"/>
    <property type="match status" value="1"/>
</dbReference>
<feature type="domain" description="M23ase beta-sheet core" evidence="2">
    <location>
        <begin position="233"/>
        <end position="326"/>
    </location>
</feature>
<sequence length="337" mass="34623">MPAPEGIEIQEQPPTAGAWGEWNPTEDSVRPVRGKHRVAKQRGGLARSSTVLGVGVIAAVGAGGIATAQDRPQVAISLPALPDMMTGDKAQQEEGGSGSAAATGGRTGIIAQQSAQGADAGEVLRNRILQQAEFQQNAAEAKARADAELAAQQAAAEEAKQKLEEARKAAEEARTQAEAKAKEEAEAKAAEAAAAKAEQERLAQPAGSYSLPTSAYTLTSHYGDSGSMWSSGHHTGLDFAAPTGTPVKAVAAGKITSAGWSGAYGYRIVLELPDGTEIWYCHLSSMSVTSGTVGAGETIGRVGATGNVTGPHLHLEVRKGGSTQDPLAWLNSKGLNV</sequence>
<dbReference type="SUPFAM" id="SSF51261">
    <property type="entry name" value="Duplicated hybrid motif"/>
    <property type="match status" value="1"/>
</dbReference>
<dbReference type="Proteomes" id="UP001432039">
    <property type="component" value="Chromosome"/>
</dbReference>
<name>A0ABZ1TS60_STRVG</name>